<accession>A0A562J1K3</accession>
<dbReference type="GO" id="GO:0009279">
    <property type="term" value="C:cell outer membrane"/>
    <property type="evidence" value="ECO:0007669"/>
    <property type="project" value="UniProtKB-SubCell"/>
</dbReference>
<keyword evidence="3 4" id="KW-0998">Cell outer membrane</keyword>
<keyword evidence="4" id="KW-0564">Palmitate</keyword>
<keyword evidence="1 4" id="KW-0732">Signal</keyword>
<dbReference type="EMBL" id="VLKG01000002">
    <property type="protein sequence ID" value="TWH76695.1"/>
    <property type="molecule type" value="Genomic_DNA"/>
</dbReference>
<dbReference type="SUPFAM" id="SSF50998">
    <property type="entry name" value="Quinoprotein alcohol dehydrogenase-like"/>
    <property type="match status" value="1"/>
</dbReference>
<evidence type="ECO:0000256" key="1">
    <source>
        <dbReference type="ARBA" id="ARBA00022729"/>
    </source>
</evidence>
<dbReference type="GO" id="GO:0051205">
    <property type="term" value="P:protein insertion into membrane"/>
    <property type="evidence" value="ECO:0007669"/>
    <property type="project" value="UniProtKB-UniRule"/>
</dbReference>
<comment type="subcellular location">
    <subcellularLocation>
        <location evidence="4">Cell outer membrane</location>
        <topology evidence="4">Lipid-anchor</topology>
    </subcellularLocation>
</comment>
<dbReference type="RefSeq" id="WP_144570481.1">
    <property type="nucleotide sequence ID" value="NZ_VLKG01000002.1"/>
</dbReference>
<proteinExistence type="inferred from homology"/>
<dbReference type="SMART" id="SM00564">
    <property type="entry name" value="PQQ"/>
    <property type="match status" value="7"/>
</dbReference>
<dbReference type="InterPro" id="IPR011047">
    <property type="entry name" value="Quinoprotein_ADH-like_sf"/>
</dbReference>
<dbReference type="Proteomes" id="UP000319627">
    <property type="component" value="Unassembled WGS sequence"/>
</dbReference>
<evidence type="ECO:0000256" key="2">
    <source>
        <dbReference type="ARBA" id="ARBA00023136"/>
    </source>
</evidence>
<dbReference type="PANTHER" id="PTHR34512">
    <property type="entry name" value="CELL SURFACE PROTEIN"/>
    <property type="match status" value="1"/>
</dbReference>
<evidence type="ECO:0000256" key="3">
    <source>
        <dbReference type="ARBA" id="ARBA00023237"/>
    </source>
</evidence>
<dbReference type="PANTHER" id="PTHR34512:SF30">
    <property type="entry name" value="OUTER MEMBRANE PROTEIN ASSEMBLY FACTOR BAMB"/>
    <property type="match status" value="1"/>
</dbReference>
<name>A0A562J1K3_9GAMM</name>
<keyword evidence="4" id="KW-0449">Lipoprotein</keyword>
<sequence length="407" mass="44197">MPNRICALLWIILASFSLGGCGLIETASDTVNSLFNSDANEPEPAPLPEFKPEVELVDRWSARVGVGQGKTYNQLVPAVYGNEIFAADVEGFVIALDRFSGDEKWSRETLEPISGGVGVGFGLVLFGTLKGEVVALDVDNGTEKWRAKVDGEVLSPPSVNGDIVLIQTQNDNLVALDIDTGRKRWSYENTPAVLTLRGTSTPLLTNSFALAGLSSGKIIALDTQRGFPIWEQRIAIPQGRSELERVVDIDGDMLLSAGVLYAVSYQGRVAAMDVQSGRILWQKDASSYRGIAKGYGSLYLSLADGQIQSIDERTTTVLWSNKALERRQLSAPVVFSSYIAVGDKEGYLHLLSQIDGRFVARLEINESGWQFVPTSGVRVAPVVDGDWLYSYGNDGSLIALTLKSKDE</sequence>
<dbReference type="InterPro" id="IPR017687">
    <property type="entry name" value="BamB"/>
</dbReference>
<comment type="subunit">
    <text evidence="4">Part of the Bam complex.</text>
</comment>
<keyword evidence="7" id="KW-1185">Reference proteome</keyword>
<gene>
    <name evidence="4" type="primary">bamB</name>
    <name evidence="6" type="ORF">LX59_00740</name>
</gene>
<dbReference type="NCBIfam" id="TIGR03300">
    <property type="entry name" value="assembly_YfgL"/>
    <property type="match status" value="1"/>
</dbReference>
<dbReference type="InterPro" id="IPR015943">
    <property type="entry name" value="WD40/YVTN_repeat-like_dom_sf"/>
</dbReference>
<comment type="function">
    <text evidence="4">Part of the outer membrane protein assembly complex, which is involved in assembly and insertion of beta-barrel proteins into the outer membrane.</text>
</comment>
<comment type="similarity">
    <text evidence="4">Belongs to the BamB family.</text>
</comment>
<evidence type="ECO:0000313" key="7">
    <source>
        <dbReference type="Proteomes" id="UP000319627"/>
    </source>
</evidence>
<dbReference type="PROSITE" id="PS51257">
    <property type="entry name" value="PROKAR_LIPOPROTEIN"/>
    <property type="match status" value="1"/>
</dbReference>
<comment type="caution">
    <text evidence="6">The sequence shown here is derived from an EMBL/GenBank/DDBJ whole genome shotgun (WGS) entry which is preliminary data.</text>
</comment>
<keyword evidence="2 4" id="KW-0472">Membrane</keyword>
<dbReference type="OrthoDB" id="5173551at2"/>
<dbReference type="AlphaFoldDB" id="A0A562J1K3"/>
<organism evidence="6 7">
    <name type="scientific">Azomonas agilis</name>
    <dbReference type="NCBI Taxonomy" id="116849"/>
    <lineage>
        <taxon>Bacteria</taxon>
        <taxon>Pseudomonadati</taxon>
        <taxon>Pseudomonadota</taxon>
        <taxon>Gammaproteobacteria</taxon>
        <taxon>Pseudomonadales</taxon>
        <taxon>Pseudomonadaceae</taxon>
        <taxon>Azomonas</taxon>
    </lineage>
</organism>
<dbReference type="InterPro" id="IPR002372">
    <property type="entry name" value="PQQ_rpt_dom"/>
</dbReference>
<evidence type="ECO:0000259" key="5">
    <source>
        <dbReference type="Pfam" id="PF13360"/>
    </source>
</evidence>
<dbReference type="Gene3D" id="2.130.10.10">
    <property type="entry name" value="YVTN repeat-like/Quinoprotein amine dehydrogenase"/>
    <property type="match status" value="1"/>
</dbReference>
<protein>
    <recommendedName>
        <fullName evidence="4">Outer membrane protein assembly factor BamB</fullName>
    </recommendedName>
</protein>
<dbReference type="Pfam" id="PF13360">
    <property type="entry name" value="PQQ_2"/>
    <property type="match status" value="1"/>
</dbReference>
<reference evidence="6 7" key="1">
    <citation type="submission" date="2019-07" db="EMBL/GenBank/DDBJ databases">
        <title>Genomic Encyclopedia of Type Strains, Phase I: the one thousand microbial genomes (KMG-I) project.</title>
        <authorList>
            <person name="Kyrpides N."/>
        </authorList>
    </citation>
    <scope>NUCLEOTIDE SEQUENCE [LARGE SCALE GENOMIC DNA]</scope>
    <source>
        <strain evidence="6 7">DSM 375</strain>
    </source>
</reference>
<feature type="domain" description="Pyrrolo-quinoline quinone repeat" evidence="5">
    <location>
        <begin position="91"/>
        <end position="321"/>
    </location>
</feature>
<dbReference type="HAMAP" id="MF_00923">
    <property type="entry name" value="OM_assembly_BamB"/>
    <property type="match status" value="1"/>
</dbReference>
<dbReference type="InterPro" id="IPR018391">
    <property type="entry name" value="PQQ_b-propeller_rpt"/>
</dbReference>
<evidence type="ECO:0000256" key="4">
    <source>
        <dbReference type="HAMAP-Rule" id="MF_00923"/>
    </source>
</evidence>
<evidence type="ECO:0000313" key="6">
    <source>
        <dbReference type="EMBL" id="TWH76695.1"/>
    </source>
</evidence>
<dbReference type="GO" id="GO:0043165">
    <property type="term" value="P:Gram-negative-bacterium-type cell outer membrane assembly"/>
    <property type="evidence" value="ECO:0007669"/>
    <property type="project" value="UniProtKB-UniRule"/>
</dbReference>